<evidence type="ECO:0000256" key="4">
    <source>
        <dbReference type="ARBA" id="ARBA00022679"/>
    </source>
</evidence>
<dbReference type="InterPro" id="IPR001610">
    <property type="entry name" value="PAC"/>
</dbReference>
<dbReference type="InterPro" id="IPR011495">
    <property type="entry name" value="Sig_transdc_His_kin_sub2_dim/P"/>
</dbReference>
<keyword evidence="4" id="KW-0808">Transferase</keyword>
<comment type="caution">
    <text evidence="10">The sequence shown here is derived from an EMBL/GenBank/DDBJ whole genome shotgun (WGS) entry which is preliminary data.</text>
</comment>
<dbReference type="SUPFAM" id="SSF55785">
    <property type="entry name" value="PYP-like sensor domain (PAS domain)"/>
    <property type="match status" value="4"/>
</dbReference>
<dbReference type="InterPro" id="IPR000014">
    <property type="entry name" value="PAS"/>
</dbReference>
<organism evidence="10 11">
    <name type="scientific">Gracilimonas sediminicola</name>
    <dbReference type="NCBI Taxonomy" id="2952158"/>
    <lineage>
        <taxon>Bacteria</taxon>
        <taxon>Pseudomonadati</taxon>
        <taxon>Balneolota</taxon>
        <taxon>Balneolia</taxon>
        <taxon>Balneolales</taxon>
        <taxon>Balneolaceae</taxon>
        <taxon>Gracilimonas</taxon>
    </lineage>
</organism>
<evidence type="ECO:0000256" key="5">
    <source>
        <dbReference type="ARBA" id="ARBA00022741"/>
    </source>
</evidence>
<dbReference type="GO" id="GO:0005524">
    <property type="term" value="F:ATP binding"/>
    <property type="evidence" value="ECO:0007669"/>
    <property type="project" value="UniProtKB-KW"/>
</dbReference>
<dbReference type="Proteomes" id="UP001139125">
    <property type="component" value="Unassembled WGS sequence"/>
</dbReference>
<dbReference type="SMART" id="SM00387">
    <property type="entry name" value="HATPase_c"/>
    <property type="match status" value="1"/>
</dbReference>
<feature type="domain" description="PAS" evidence="9">
    <location>
        <begin position="361"/>
        <end position="431"/>
    </location>
</feature>
<dbReference type="EC" id="2.7.13.3" evidence="2"/>
<proteinExistence type="predicted"/>
<dbReference type="Gene3D" id="3.30.565.10">
    <property type="entry name" value="Histidine kinase-like ATPase, C-terminal domain"/>
    <property type="match status" value="1"/>
</dbReference>
<dbReference type="NCBIfam" id="TIGR00229">
    <property type="entry name" value="sensory_box"/>
    <property type="match status" value="3"/>
</dbReference>
<feature type="domain" description="PAS" evidence="9">
    <location>
        <begin position="243"/>
        <end position="307"/>
    </location>
</feature>
<sequence>MKAYINRDCLWMNVPIRLSELLGESRDKIIGRSVSDYFVEEDREKINQQWLELITHSTNSFSLFTKMIGADKETIDVQLVCFYPGEFEKNGVDIVAYIQDLTKQNRHVRTIENQVKEHTRFIELLSDGYLLVDSEGRIKEVNNAYCRMTGYSRKEVLGMTIFDINPDLTPDDQQQLIDSLKKNQSQSIEVIHRSRQGSNLELQGTLVALERDDGIYIAGIVKNITEHNAIMRELTKQSVFNSKLLESTNDGYILADAKGNILDVNPAYSQMVGYTREELQKMTIRELESNFNDEEIFEIIKEAMETGNVKFKTSHLNSSGNDVILESSLTLIDGVEDEPLVVGFVRDITANMLLMNKIKESEERWEGLVKDNPNAVVLTKGEEIIFVNDAVLKLYGTDKESEIVGHFLLEFIHPDDREKVKSRLRNFNAGGTEPPADLRFMRKNGEVRYLEVHSTQARFHGLTAIQSVLHDVTDRVLYKRSIEKSLKQKEVLLEEVHHRVKNNLAVVSGLMELKVMYTQNEELAKELTDSYQRIHTMARIHETMYQNESLEDLQFHELVEQLVDSVLTAFEAEQVHVSYDLEPVILTVNDAIPCALILNEVVSNSVRHGFKEYETAELSLKIEQHKGQVDLQIMDNGSGIPDHIIENRNDSLGFTLMDMLTDQLSGKLTIKGAEDAGGTVVRLQFPNESA</sequence>
<evidence type="ECO:0000256" key="2">
    <source>
        <dbReference type="ARBA" id="ARBA00012438"/>
    </source>
</evidence>
<evidence type="ECO:0000256" key="7">
    <source>
        <dbReference type="ARBA" id="ARBA00022840"/>
    </source>
</evidence>
<dbReference type="PANTHER" id="PTHR41523">
    <property type="entry name" value="TWO-COMPONENT SYSTEM SENSOR PROTEIN"/>
    <property type="match status" value="1"/>
</dbReference>
<dbReference type="EMBL" id="JANDBC010000001">
    <property type="protein sequence ID" value="MCP9290151.1"/>
    <property type="molecule type" value="Genomic_DNA"/>
</dbReference>
<keyword evidence="6" id="KW-0418">Kinase</keyword>
<dbReference type="InterPro" id="IPR035965">
    <property type="entry name" value="PAS-like_dom_sf"/>
</dbReference>
<gene>
    <name evidence="10" type="ORF">NM125_00995</name>
</gene>
<keyword evidence="3" id="KW-0597">Phosphoprotein</keyword>
<evidence type="ECO:0000259" key="8">
    <source>
        <dbReference type="PROSITE" id="PS50109"/>
    </source>
</evidence>
<accession>A0A9X2L0L3</accession>
<dbReference type="InterPro" id="IPR005467">
    <property type="entry name" value="His_kinase_dom"/>
</dbReference>
<dbReference type="SMART" id="SM00086">
    <property type="entry name" value="PAC"/>
    <property type="match status" value="2"/>
</dbReference>
<dbReference type="CDD" id="cd00130">
    <property type="entry name" value="PAS"/>
    <property type="match status" value="3"/>
</dbReference>
<comment type="catalytic activity">
    <reaction evidence="1">
        <text>ATP + protein L-histidine = ADP + protein N-phospho-L-histidine.</text>
        <dbReference type="EC" id="2.7.13.3"/>
    </reaction>
</comment>
<evidence type="ECO:0000256" key="6">
    <source>
        <dbReference type="ARBA" id="ARBA00022777"/>
    </source>
</evidence>
<keyword evidence="7" id="KW-0067">ATP-binding</keyword>
<dbReference type="InterPro" id="IPR003594">
    <property type="entry name" value="HATPase_dom"/>
</dbReference>
<dbReference type="Pfam" id="PF13426">
    <property type="entry name" value="PAS_9"/>
    <property type="match status" value="4"/>
</dbReference>
<name>A0A9X2L0L3_9BACT</name>
<dbReference type="PROSITE" id="PS50109">
    <property type="entry name" value="HIS_KIN"/>
    <property type="match status" value="1"/>
</dbReference>
<evidence type="ECO:0000256" key="3">
    <source>
        <dbReference type="ARBA" id="ARBA00022553"/>
    </source>
</evidence>
<dbReference type="AlphaFoldDB" id="A0A9X2L0L3"/>
<dbReference type="PROSITE" id="PS50112">
    <property type="entry name" value="PAS"/>
    <property type="match status" value="4"/>
</dbReference>
<dbReference type="PANTHER" id="PTHR41523:SF8">
    <property type="entry name" value="ETHYLENE RESPONSE SENSOR PROTEIN"/>
    <property type="match status" value="1"/>
</dbReference>
<dbReference type="Pfam" id="PF02518">
    <property type="entry name" value="HATPase_c"/>
    <property type="match status" value="1"/>
</dbReference>
<feature type="domain" description="PAS" evidence="9">
    <location>
        <begin position="18"/>
        <end position="57"/>
    </location>
</feature>
<protein>
    <recommendedName>
        <fullName evidence="2">histidine kinase</fullName>
        <ecNumber evidence="2">2.7.13.3</ecNumber>
    </recommendedName>
</protein>
<dbReference type="Pfam" id="PF07568">
    <property type="entry name" value="HisKA_2"/>
    <property type="match status" value="1"/>
</dbReference>
<dbReference type="GO" id="GO:0004673">
    <property type="term" value="F:protein histidine kinase activity"/>
    <property type="evidence" value="ECO:0007669"/>
    <property type="project" value="UniProtKB-EC"/>
</dbReference>
<evidence type="ECO:0000313" key="10">
    <source>
        <dbReference type="EMBL" id="MCP9290151.1"/>
    </source>
</evidence>
<keyword evidence="5" id="KW-0547">Nucleotide-binding</keyword>
<dbReference type="SUPFAM" id="SSF55874">
    <property type="entry name" value="ATPase domain of HSP90 chaperone/DNA topoisomerase II/histidine kinase"/>
    <property type="match status" value="1"/>
</dbReference>
<feature type="domain" description="Histidine kinase" evidence="8">
    <location>
        <begin position="495"/>
        <end position="689"/>
    </location>
</feature>
<keyword evidence="11" id="KW-1185">Reference proteome</keyword>
<dbReference type="Gene3D" id="3.30.450.20">
    <property type="entry name" value="PAS domain"/>
    <property type="match status" value="4"/>
</dbReference>
<dbReference type="SMART" id="SM00091">
    <property type="entry name" value="PAS"/>
    <property type="match status" value="3"/>
</dbReference>
<evidence type="ECO:0000313" key="11">
    <source>
        <dbReference type="Proteomes" id="UP001139125"/>
    </source>
</evidence>
<feature type="domain" description="PAS" evidence="9">
    <location>
        <begin position="114"/>
        <end position="187"/>
    </location>
</feature>
<evidence type="ECO:0000256" key="1">
    <source>
        <dbReference type="ARBA" id="ARBA00000085"/>
    </source>
</evidence>
<dbReference type="InterPro" id="IPR036890">
    <property type="entry name" value="HATPase_C_sf"/>
</dbReference>
<dbReference type="RefSeq" id="WP_255131969.1">
    <property type="nucleotide sequence ID" value="NZ_JANDBC010000001.1"/>
</dbReference>
<reference evidence="10" key="1">
    <citation type="submission" date="2022-06" db="EMBL/GenBank/DDBJ databases">
        <title>Gracilimonas sp. CAU 1638 isolated from sea sediment.</title>
        <authorList>
            <person name="Kim W."/>
        </authorList>
    </citation>
    <scope>NUCLEOTIDE SEQUENCE</scope>
    <source>
        <strain evidence="10">CAU 1638</strain>
    </source>
</reference>
<evidence type="ECO:0000259" key="9">
    <source>
        <dbReference type="PROSITE" id="PS50112"/>
    </source>
</evidence>